<accession>A0A5B8WLP9</accession>
<name>A0A5B8WLP9_9CAUD</name>
<sequence length="182" mass="21231">MLTLIIPPNEAYDERANEFIKSPEVELELEHSLVSLSKWEAIWEKPFLGTEAKSAEETMSYVHCMTLTPDIPPEITQRLTNDHLTQINKYIDAKMSATWFNERATQGRPKSREIITSELIYYWMIAHTIPFECQYWHLNRLFTLIKVCNAKNAPEKKMSKNEMLAQRNKLNAQRKAELKTSG</sequence>
<dbReference type="GeneID" id="77936394"/>
<dbReference type="RefSeq" id="YP_010660398.1">
    <property type="nucleotide sequence ID" value="NC_070877.1"/>
</dbReference>
<proteinExistence type="predicted"/>
<reference evidence="2 3" key="1">
    <citation type="submission" date="2019-07" db="EMBL/GenBank/DDBJ databases">
        <authorList>
            <person name="Abdullah A."/>
            <person name="Lima G.C."/>
            <person name="Cuneo C.K."/>
            <person name="Ennest D.C."/>
            <person name="Fritz K.J."/>
            <person name="Johnson B.T."/>
            <person name="Larson S.M."/>
            <person name="Lemunyete M.N."/>
            <person name="Murray M.B."/>
            <person name="Osmond D.E."/>
            <person name="Patras K.A."/>
            <person name="Ransibrahmanakul S."/>
            <person name="Simpson K.A."/>
            <person name="Thull B.S."/>
            <person name="Wetzel S."/>
            <person name="Bonilla J.A."/>
            <person name="Klyczek K."/>
            <person name="Garlena R.A."/>
            <person name="Russell D.A."/>
            <person name="Pope W.H."/>
            <person name="Jacobs-Sera D."/>
            <person name="Hatfull G.F."/>
        </authorList>
    </citation>
    <scope>NUCLEOTIDE SEQUENCE [LARGE SCALE GENOMIC DNA]</scope>
</reference>
<evidence type="ECO:0000256" key="1">
    <source>
        <dbReference type="SAM" id="MobiDB-lite"/>
    </source>
</evidence>
<dbReference type="KEGG" id="vg:77936394"/>
<dbReference type="EMBL" id="MN183282">
    <property type="protein sequence ID" value="QED11522.1"/>
    <property type="molecule type" value="Genomic_DNA"/>
</dbReference>
<feature type="region of interest" description="Disordered" evidence="1">
    <location>
        <begin position="158"/>
        <end position="182"/>
    </location>
</feature>
<evidence type="ECO:0000313" key="2">
    <source>
        <dbReference type="EMBL" id="QED11522.1"/>
    </source>
</evidence>
<gene>
    <name evidence="2" type="primary">32</name>
    <name evidence="2" type="ORF">SEA_QUI_32</name>
</gene>
<protein>
    <submittedName>
        <fullName evidence="2">Uncharacterized protein</fullName>
    </submittedName>
</protein>
<keyword evidence="3" id="KW-1185">Reference proteome</keyword>
<evidence type="ECO:0000313" key="3">
    <source>
        <dbReference type="Proteomes" id="UP000321915"/>
    </source>
</evidence>
<organism evidence="2 3">
    <name type="scientific">Arthrobacter phage Qui</name>
    <dbReference type="NCBI Taxonomy" id="2603260"/>
    <lineage>
        <taxon>Viruses</taxon>
        <taxon>Duplodnaviria</taxon>
        <taxon>Heunggongvirae</taxon>
        <taxon>Uroviricota</taxon>
        <taxon>Caudoviricetes</taxon>
        <taxon>Quivirus</taxon>
        <taxon>Quivirus qui</taxon>
    </lineage>
</organism>
<dbReference type="Proteomes" id="UP000321915">
    <property type="component" value="Segment"/>
</dbReference>